<name>X0VHK6_9ZZZZ</name>
<proteinExistence type="predicted"/>
<reference evidence="1" key="1">
    <citation type="journal article" date="2014" name="Front. Microbiol.">
        <title>High frequency of phylogenetically diverse reductive dehalogenase-homologous genes in deep subseafloor sedimentary metagenomes.</title>
        <authorList>
            <person name="Kawai M."/>
            <person name="Futagami T."/>
            <person name="Toyoda A."/>
            <person name="Takaki Y."/>
            <person name="Nishi S."/>
            <person name="Hori S."/>
            <person name="Arai W."/>
            <person name="Tsubouchi T."/>
            <person name="Morono Y."/>
            <person name="Uchiyama I."/>
            <person name="Ito T."/>
            <person name="Fujiyama A."/>
            <person name="Inagaki F."/>
            <person name="Takami H."/>
        </authorList>
    </citation>
    <scope>NUCLEOTIDE SEQUENCE</scope>
    <source>
        <strain evidence="1">Expedition CK06-06</strain>
    </source>
</reference>
<feature type="non-terminal residue" evidence="1">
    <location>
        <position position="177"/>
    </location>
</feature>
<accession>X0VHK6</accession>
<comment type="caution">
    <text evidence="1">The sequence shown here is derived from an EMBL/GenBank/DDBJ whole genome shotgun (WGS) entry which is preliminary data.</text>
</comment>
<protein>
    <submittedName>
        <fullName evidence="1">Uncharacterized protein</fullName>
    </submittedName>
</protein>
<dbReference type="InterPro" id="IPR009279">
    <property type="entry name" value="Portal_Mu"/>
</dbReference>
<gene>
    <name evidence="1" type="ORF">S01H1_44848</name>
</gene>
<dbReference type="AlphaFoldDB" id="X0VHK6"/>
<dbReference type="EMBL" id="BARS01028629">
    <property type="protein sequence ID" value="GAG10692.1"/>
    <property type="molecule type" value="Genomic_DNA"/>
</dbReference>
<dbReference type="Pfam" id="PF06074">
    <property type="entry name" value="Portal_Mu"/>
    <property type="match status" value="1"/>
</dbReference>
<organism evidence="1">
    <name type="scientific">marine sediment metagenome</name>
    <dbReference type="NCBI Taxonomy" id="412755"/>
    <lineage>
        <taxon>unclassified sequences</taxon>
        <taxon>metagenomes</taxon>
        <taxon>ecological metagenomes</taxon>
    </lineage>
</organism>
<evidence type="ECO:0000313" key="1">
    <source>
        <dbReference type="EMBL" id="GAG10692.1"/>
    </source>
</evidence>
<sequence length="177" mass="20580">MSKRVKERSMSRHRQRDIVLDASEVERPNPDEKIFLTKEIATRSRSIDFIGLVLQGLPNPDPILRALGRAVEIYEDLLYDSRVTAVVTSRKSAVKAMEWDVSGENTPEAEIDFYKDIFKNYKIEDVLSEMLDGWIYGYKPMEILWGSDGKNIVPVKFVGKPPRWFKYDENNDLRFMS</sequence>